<dbReference type="PANTHER" id="PTHR47891:SF2">
    <property type="entry name" value="MAGNESIUM AND COBALT TRANSPORTER"/>
    <property type="match status" value="1"/>
</dbReference>
<dbReference type="Proteomes" id="UP000509460">
    <property type="component" value="Chromosome"/>
</dbReference>
<evidence type="ECO:0000313" key="14">
    <source>
        <dbReference type="Proteomes" id="UP000321175"/>
    </source>
</evidence>
<evidence type="ECO:0000313" key="15">
    <source>
        <dbReference type="Proteomes" id="UP000509460"/>
    </source>
</evidence>
<comment type="similarity">
    <text evidence="2">Belongs to the CorA metal ion transporter (MIT) (TC 1.A.35) family.</text>
</comment>
<dbReference type="CDD" id="cd12827">
    <property type="entry name" value="EcCorA_ZntB-like_u2"/>
    <property type="match status" value="1"/>
</dbReference>
<evidence type="ECO:0000313" key="16">
    <source>
        <dbReference type="Proteomes" id="UP000557857"/>
    </source>
</evidence>
<dbReference type="Proteomes" id="UP000321175">
    <property type="component" value="Unassembled WGS sequence"/>
</dbReference>
<feature type="transmembrane region" description="Helical" evidence="6">
    <location>
        <begin position="293"/>
        <end position="312"/>
    </location>
</feature>
<evidence type="ECO:0000313" key="9">
    <source>
        <dbReference type="EMBL" id="NMP57431.1"/>
    </source>
</evidence>
<evidence type="ECO:0000313" key="11">
    <source>
        <dbReference type="EMBL" id="PTO36003.1"/>
    </source>
</evidence>
<keyword evidence="5 6" id="KW-0472">Membrane</keyword>
<dbReference type="EMBL" id="NGMS01000001">
    <property type="protein sequence ID" value="OTP26645.1"/>
    <property type="molecule type" value="Genomic_DNA"/>
</dbReference>
<evidence type="ECO:0000256" key="3">
    <source>
        <dbReference type="ARBA" id="ARBA00022692"/>
    </source>
</evidence>
<keyword evidence="3 6" id="KW-0812">Transmembrane</keyword>
<evidence type="ECO:0000256" key="5">
    <source>
        <dbReference type="ARBA" id="ARBA00023136"/>
    </source>
</evidence>
<dbReference type="Proteomes" id="UP000195024">
    <property type="component" value="Unassembled WGS sequence"/>
</dbReference>
<name>A0A1A6GA86_ENTMU</name>
<evidence type="ECO:0000256" key="4">
    <source>
        <dbReference type="ARBA" id="ARBA00022989"/>
    </source>
</evidence>
<dbReference type="GO" id="GO:0016020">
    <property type="term" value="C:membrane"/>
    <property type="evidence" value="ECO:0007669"/>
    <property type="project" value="UniProtKB-SubCell"/>
</dbReference>
<dbReference type="PANTHER" id="PTHR47891">
    <property type="entry name" value="TRANSPORTER-RELATED"/>
    <property type="match status" value="1"/>
</dbReference>
<protein>
    <submittedName>
        <fullName evidence="7 10">Mg2+ transporter</fullName>
    </submittedName>
    <submittedName>
        <fullName evidence="8 9">Magnesium transporter</fullName>
    </submittedName>
</protein>
<dbReference type="EMBL" id="JABCAG010000005">
    <property type="protein sequence ID" value="NMP57431.1"/>
    <property type="molecule type" value="Genomic_DNA"/>
</dbReference>
<dbReference type="InterPro" id="IPR045863">
    <property type="entry name" value="CorA_TM1_TM2"/>
</dbReference>
<evidence type="ECO:0000313" key="8">
    <source>
        <dbReference type="EMBL" id="GEL79589.1"/>
    </source>
</evidence>
<dbReference type="GeneID" id="60998698"/>
<dbReference type="Proteomes" id="UP000244022">
    <property type="component" value="Unassembled WGS sequence"/>
</dbReference>
<reference evidence="8 14" key="4">
    <citation type="submission" date="2019-07" db="EMBL/GenBank/DDBJ databases">
        <title>Whole genome shotgun sequence of Enterococcus mundtii NBRC 100490.</title>
        <authorList>
            <person name="Hosoyama A."/>
            <person name="Uohara A."/>
            <person name="Ohji S."/>
            <person name="Ichikawa N."/>
        </authorList>
    </citation>
    <scope>NUCLEOTIDE SEQUENCE [LARGE SCALE GENOMIC DNA]</scope>
    <source>
        <strain evidence="8 14">NBRC 100490</strain>
    </source>
</reference>
<organism evidence="10 12">
    <name type="scientific">Enterococcus mundtii</name>
    <dbReference type="NCBI Taxonomy" id="53346"/>
    <lineage>
        <taxon>Bacteria</taxon>
        <taxon>Bacillati</taxon>
        <taxon>Bacillota</taxon>
        <taxon>Bacilli</taxon>
        <taxon>Lactobacillales</taxon>
        <taxon>Enterococcaceae</taxon>
        <taxon>Enterococcus</taxon>
    </lineage>
</organism>
<dbReference type="GO" id="GO:0046873">
    <property type="term" value="F:metal ion transmembrane transporter activity"/>
    <property type="evidence" value="ECO:0007669"/>
    <property type="project" value="InterPro"/>
</dbReference>
<reference evidence="9 16" key="5">
    <citation type="submission" date="2020-04" db="EMBL/GenBank/DDBJ databases">
        <authorList>
            <person name="Abaymova A."/>
            <person name="Teymurazov M."/>
            <person name="Tazyna O."/>
            <person name="Chatushin Y."/>
            <person name="Svetoch E."/>
            <person name="Pereligyn V."/>
            <person name="Pohylenko V."/>
            <person name="Platonov M."/>
            <person name="Kartsev N."/>
            <person name="Skryabin Y."/>
            <person name="Sizova A."/>
            <person name="Solomentsev V."/>
            <person name="Kislichkina A."/>
            <person name="Bogun A."/>
        </authorList>
    </citation>
    <scope>NUCLEOTIDE SEQUENCE [LARGE SCALE GENOMIC DNA]</scope>
    <source>
        <strain evidence="9">SCPM-O-B-8398</strain>
        <strain evidence="16">SCPM-O-B-8398 (E28)</strain>
    </source>
</reference>
<keyword evidence="4 6" id="KW-1133">Transmembrane helix</keyword>
<evidence type="ECO:0000313" key="12">
    <source>
        <dbReference type="Proteomes" id="UP000195024"/>
    </source>
</evidence>
<gene>
    <name evidence="8" type="primary">corA2</name>
    <name evidence="10" type="ORF">A5802_000361</name>
    <name evidence="11" type="ORF">C6N14_05370</name>
    <name evidence="7" type="ORF">EM151A_2505</name>
    <name evidence="8" type="ORF">EMU01_07330</name>
    <name evidence="9" type="ORF">HI921_02955</name>
</gene>
<evidence type="ECO:0000313" key="7">
    <source>
        <dbReference type="EMBL" id="BBM15685.1"/>
    </source>
</evidence>
<reference evidence="7 15" key="3">
    <citation type="submission" date="2019-07" db="EMBL/GenBank/DDBJ databases">
        <title>antibiotic susceptibility of plant-derived lactic acid bacteria.</title>
        <authorList>
            <person name="Sugiyama M."/>
            <person name="Noda M."/>
        </authorList>
    </citation>
    <scope>NUCLEOTIDE SEQUENCE [LARGE SCALE GENOMIC DNA]</scope>
    <source>
        <strain evidence="7 15">15-1A</strain>
    </source>
</reference>
<dbReference type="Pfam" id="PF01544">
    <property type="entry name" value="CorA"/>
    <property type="match status" value="1"/>
</dbReference>
<comment type="subcellular location">
    <subcellularLocation>
        <location evidence="1">Membrane</location>
        <topology evidence="1">Multi-pass membrane protein</topology>
    </subcellularLocation>
</comment>
<evidence type="ECO:0000313" key="13">
    <source>
        <dbReference type="Proteomes" id="UP000244022"/>
    </source>
</evidence>
<evidence type="ECO:0000256" key="1">
    <source>
        <dbReference type="ARBA" id="ARBA00004141"/>
    </source>
</evidence>
<evidence type="ECO:0000313" key="10">
    <source>
        <dbReference type="EMBL" id="OTP26645.1"/>
    </source>
</evidence>
<dbReference type="AlphaFoldDB" id="A0A1A6GA86"/>
<accession>A0A1A6GA86</accession>
<reference evidence="11 13" key="2">
    <citation type="submission" date="2018-03" db="EMBL/GenBank/DDBJ databases">
        <title>Draft genome sequences of four Enterococcus mundtii strains isolated from beef slaughterhouses in Kenya.</title>
        <authorList>
            <person name="Wambui J."/>
            <person name="Stevens M."/>
            <person name="Njage P."/>
            <person name="Stephan R."/>
            <person name="Tasara T."/>
        </authorList>
    </citation>
    <scope>NUCLEOTIDE SEQUENCE [LARGE SCALE GENOMIC DNA]</scope>
    <source>
        <strain evidence="11 13">H18-EM</strain>
    </source>
</reference>
<dbReference type="Proteomes" id="UP000557857">
    <property type="component" value="Unassembled WGS sequence"/>
</dbReference>
<dbReference type="RefSeq" id="WP_010735988.1">
    <property type="nucleotide sequence ID" value="NZ_AP019810.1"/>
</dbReference>
<dbReference type="InterPro" id="IPR047199">
    <property type="entry name" value="CorA-like"/>
</dbReference>
<dbReference type="Gene3D" id="1.20.58.340">
    <property type="entry name" value="Magnesium transport protein CorA, transmembrane region"/>
    <property type="match status" value="2"/>
</dbReference>
<dbReference type="SUPFAM" id="SSF144083">
    <property type="entry name" value="Magnesium transport protein CorA, transmembrane region"/>
    <property type="match status" value="1"/>
</dbReference>
<feature type="transmembrane region" description="Helical" evidence="6">
    <location>
        <begin position="261"/>
        <end position="281"/>
    </location>
</feature>
<dbReference type="Gene3D" id="3.30.460.20">
    <property type="entry name" value="CorA soluble domain-like"/>
    <property type="match status" value="1"/>
</dbReference>
<evidence type="ECO:0000256" key="2">
    <source>
        <dbReference type="ARBA" id="ARBA00009765"/>
    </source>
</evidence>
<dbReference type="EMBL" id="PYGR01000015">
    <property type="protein sequence ID" value="PTO36003.1"/>
    <property type="molecule type" value="Genomic_DNA"/>
</dbReference>
<proteinExistence type="inferred from homology"/>
<dbReference type="SUPFAM" id="SSF143865">
    <property type="entry name" value="CorA soluble domain-like"/>
    <property type="match status" value="1"/>
</dbReference>
<reference evidence="10 12" key="1">
    <citation type="submission" date="2017-05" db="EMBL/GenBank/DDBJ databases">
        <title>The Genome Sequence of Enterococcus mundtii 6B1_DIV0119.</title>
        <authorList>
            <consortium name="The Broad Institute Genomics Platform"/>
            <consortium name="The Broad Institute Genomic Center for Infectious Diseases"/>
            <person name="Earl A."/>
            <person name="Manson A."/>
            <person name="Schwartman J."/>
            <person name="Gilmore M."/>
            <person name="Abouelleil A."/>
            <person name="Cao P."/>
            <person name="Chapman S."/>
            <person name="Cusick C."/>
            <person name="Shea T."/>
            <person name="Young S."/>
            <person name="Neafsey D."/>
            <person name="Nusbaum C."/>
            <person name="Birren B."/>
        </authorList>
    </citation>
    <scope>NUCLEOTIDE SEQUENCE [LARGE SCALE GENOMIC DNA]</scope>
    <source>
        <strain evidence="10 12">6B1_DIV0119</strain>
    </source>
</reference>
<evidence type="ECO:0000256" key="6">
    <source>
        <dbReference type="SAM" id="Phobius"/>
    </source>
</evidence>
<dbReference type="InterPro" id="IPR045861">
    <property type="entry name" value="CorA_cytoplasmic_dom"/>
</dbReference>
<dbReference type="EMBL" id="AP019810">
    <property type="protein sequence ID" value="BBM15685.1"/>
    <property type="molecule type" value="Genomic_DNA"/>
</dbReference>
<keyword evidence="14" id="KW-1185">Reference proteome</keyword>
<dbReference type="InterPro" id="IPR002523">
    <property type="entry name" value="MgTranspt_CorA/ZnTranspt_ZntB"/>
</dbReference>
<dbReference type="EMBL" id="BJWA01000003">
    <property type="protein sequence ID" value="GEL79589.1"/>
    <property type="molecule type" value="Genomic_DNA"/>
</dbReference>
<sequence>MIKYFTLEDQKLVDSMEETAETIWYCVERPTEEEINQLIKQFQIPKDYLTSVLDDAENSRVEEFNQEKLTKPALVLLQYPFPKTSPSGYFQVDTYPFSIILTPKKKLITITNHEPLFLKKVFHQTFQRNDLSTTLNIFMQLLWQITQSYNTYLSTLLAQCDLLETQLKVSTENKQLYQIMDIQKSLVYFKEATASNLEALQQLAENQSVKNNHAMMNHLRDVIIETEQAKTTARIRLKLVEQMNQTFSAIISNNLNNIMKILTSLTIILTIPTIIGSIYGMNIKLPIAERDDAFLWLILLTVIISLLTTYYLKKGKFL</sequence>